<protein>
    <submittedName>
        <fullName evidence="1">Uncharacterized protein</fullName>
    </submittedName>
</protein>
<comment type="caution">
    <text evidence="1">The sequence shown here is derived from an EMBL/GenBank/DDBJ whole genome shotgun (WGS) entry which is preliminary data.</text>
</comment>
<dbReference type="AlphaFoldDB" id="A0A3D9IS70"/>
<dbReference type="EMBL" id="QRDY01000002">
    <property type="protein sequence ID" value="RED64602.1"/>
    <property type="molecule type" value="Genomic_DNA"/>
</dbReference>
<gene>
    <name evidence="1" type="ORF">DFP95_10217</name>
</gene>
<reference evidence="1 2" key="1">
    <citation type="submission" date="2018-07" db="EMBL/GenBank/DDBJ databases">
        <title>Genomic Encyclopedia of Type Strains, Phase III (KMG-III): the genomes of soil and plant-associated and newly described type strains.</title>
        <authorList>
            <person name="Whitman W."/>
        </authorList>
    </citation>
    <scope>NUCLEOTIDE SEQUENCE [LARGE SCALE GENOMIC DNA]</scope>
    <source>
        <strain evidence="1 2">CECT 8236</strain>
    </source>
</reference>
<keyword evidence="2" id="KW-1185">Reference proteome</keyword>
<accession>A0A3D9IS70</accession>
<organism evidence="1 2">
    <name type="scientific">Cohnella lupini</name>
    <dbReference type="NCBI Taxonomy" id="1294267"/>
    <lineage>
        <taxon>Bacteria</taxon>
        <taxon>Bacillati</taxon>
        <taxon>Bacillota</taxon>
        <taxon>Bacilli</taxon>
        <taxon>Bacillales</taxon>
        <taxon>Paenibacillaceae</taxon>
        <taxon>Cohnella</taxon>
    </lineage>
</organism>
<evidence type="ECO:0000313" key="2">
    <source>
        <dbReference type="Proteomes" id="UP000256869"/>
    </source>
</evidence>
<proteinExistence type="predicted"/>
<sequence>MHEIAIFYGIIHGNGKNSFVCGSPSYPVHFTSSEFRRNIHFGLLKNGIMRLLDTLAIVRLYWTNTTKFICTTYDGSTRKQRPIKPFLLVLFVVQTKGGIVMPAIPATLSANGKTVSFALRFVLLFVIAFIPVRQVSAATVELTVPIKTSFDKTVAAATDKQISAKLNLLYVDFGTLLKQDLTDEAKIKALHYRNEEDLIAVRKQIRDIDADKLSKLTLQVKSTKDRYKPLFEAYTSANKQITLARPFKNKTLNALLRAQADALKLSVQYAREDIKAKEAALSAAKTSTSLKIKKARESLSAIDPLNVQIRAHRSAAGLPRGSLSPVWTNFKYAIKKTEAKGTLDSLSTLVMLSRQIADKQQKIYALEVRIADIIVQTKTQIYNAR</sequence>
<evidence type="ECO:0000313" key="1">
    <source>
        <dbReference type="EMBL" id="RED64602.1"/>
    </source>
</evidence>
<name>A0A3D9IS70_9BACL</name>
<dbReference type="Proteomes" id="UP000256869">
    <property type="component" value="Unassembled WGS sequence"/>
</dbReference>